<evidence type="ECO:0000313" key="3">
    <source>
        <dbReference type="Proteomes" id="UP000749646"/>
    </source>
</evidence>
<dbReference type="AlphaFoldDB" id="A0A9P6MJ67"/>
<feature type="compositionally biased region" description="Polar residues" evidence="1">
    <location>
        <begin position="278"/>
        <end position="297"/>
    </location>
</feature>
<accession>A0A9P6MJ67</accession>
<feature type="compositionally biased region" description="Polar residues" evidence="1">
    <location>
        <begin position="93"/>
        <end position="105"/>
    </location>
</feature>
<feature type="compositionally biased region" description="Polar residues" evidence="1">
    <location>
        <begin position="162"/>
        <end position="172"/>
    </location>
</feature>
<evidence type="ECO:0000256" key="1">
    <source>
        <dbReference type="SAM" id="MobiDB-lite"/>
    </source>
</evidence>
<dbReference type="Proteomes" id="UP000749646">
    <property type="component" value="Unassembled WGS sequence"/>
</dbReference>
<name>A0A9P6MJ67_9FUNG</name>
<proteinExistence type="predicted"/>
<comment type="caution">
    <text evidence="2">The sequence shown here is derived from an EMBL/GenBank/DDBJ whole genome shotgun (WGS) entry which is preliminary data.</text>
</comment>
<reference evidence="2" key="1">
    <citation type="journal article" date="2020" name="Fungal Divers.">
        <title>Resolving the Mortierellaceae phylogeny through synthesis of multi-gene phylogenetics and phylogenomics.</title>
        <authorList>
            <person name="Vandepol N."/>
            <person name="Liber J."/>
            <person name="Desiro A."/>
            <person name="Na H."/>
            <person name="Kennedy M."/>
            <person name="Barry K."/>
            <person name="Grigoriev I.V."/>
            <person name="Miller A.N."/>
            <person name="O'Donnell K."/>
            <person name="Stajich J.E."/>
            <person name="Bonito G."/>
        </authorList>
    </citation>
    <scope>NUCLEOTIDE SEQUENCE</scope>
    <source>
        <strain evidence="2">MES-2147</strain>
    </source>
</reference>
<protein>
    <submittedName>
        <fullName evidence="2">Uncharacterized protein</fullName>
    </submittedName>
</protein>
<feature type="compositionally biased region" description="Polar residues" evidence="1">
    <location>
        <begin position="39"/>
        <end position="52"/>
    </location>
</feature>
<feature type="compositionally biased region" description="Acidic residues" evidence="1">
    <location>
        <begin position="318"/>
        <end position="330"/>
    </location>
</feature>
<evidence type="ECO:0000313" key="2">
    <source>
        <dbReference type="EMBL" id="KAG0003917.1"/>
    </source>
</evidence>
<dbReference type="OrthoDB" id="2143914at2759"/>
<feature type="compositionally biased region" description="Low complexity" evidence="1">
    <location>
        <begin position="66"/>
        <end position="92"/>
    </location>
</feature>
<keyword evidence="3" id="KW-1185">Reference proteome</keyword>
<dbReference type="EMBL" id="JAAAHW010000308">
    <property type="protein sequence ID" value="KAG0003917.1"/>
    <property type="molecule type" value="Genomic_DNA"/>
</dbReference>
<gene>
    <name evidence="2" type="ORF">BGZ65_001209</name>
</gene>
<sequence>MSRSISLGSSDRHNIGVPGAGGPQNGPARPNLPGIASLHKSQQPSLGSNGTSHYPYVASTMAAMVPPSSSTTTSLASSTSPPARMARSPSSMESFSVHPQQQTLNHVLPRPNLTRHDSPGSSSGRFVRGHEHHRSLDNDPFSALAELANLAEQHREMPDGNRPNNGTTTVAVQSKDEAETNSHHRRSSSEGEPMSRSGSGGSAPDLADVEDAVVKTMIERPLPPLGSLGMGRRFSALGPLGHVKEEEHGEDGDDGRARHHSYHIDARKNGRLPLGHSRSYSGHDYSSLSGRDLSSTDYRPKRFSVDFSTTHSAPASEHDDDENMLMDEDNNSNNRYQTHDRRVPPPSSNTSGPSSSYLAMRRGSVRELMAIDNLCLSSEEVENC</sequence>
<organism evidence="2 3">
    <name type="scientific">Modicella reniformis</name>
    <dbReference type="NCBI Taxonomy" id="1440133"/>
    <lineage>
        <taxon>Eukaryota</taxon>
        <taxon>Fungi</taxon>
        <taxon>Fungi incertae sedis</taxon>
        <taxon>Mucoromycota</taxon>
        <taxon>Mortierellomycotina</taxon>
        <taxon>Mortierellomycetes</taxon>
        <taxon>Mortierellales</taxon>
        <taxon>Mortierellaceae</taxon>
        <taxon>Modicella</taxon>
    </lineage>
</organism>
<feature type="region of interest" description="Disordered" evidence="1">
    <location>
        <begin position="1"/>
        <end position="357"/>
    </location>
</feature>